<sequence>MADALDLHEGEQIEKELKGDYWEKTLCFYSQKSGKYWFTNERIIFRGGFVAALDLPYSEMESAGLCKVGPLLQFLPTGIKVSMKDGKTYKLSVLKRKEVLELIQSKL</sequence>
<gene>
    <name evidence="1" type="ORF">WMQ36_18190</name>
</gene>
<dbReference type="Proteomes" id="UP001454086">
    <property type="component" value="Unassembled WGS sequence"/>
</dbReference>
<comment type="caution">
    <text evidence="1">The sequence shown here is derived from an EMBL/GenBank/DDBJ whole genome shotgun (WGS) entry which is preliminary data.</text>
</comment>
<protein>
    <submittedName>
        <fullName evidence="1">PH domain-containing protein</fullName>
    </submittedName>
</protein>
<evidence type="ECO:0000313" key="1">
    <source>
        <dbReference type="EMBL" id="MEQ2426906.1"/>
    </source>
</evidence>
<dbReference type="EMBL" id="JBBMFM010000079">
    <property type="protein sequence ID" value="MEQ2426906.1"/>
    <property type="molecule type" value="Genomic_DNA"/>
</dbReference>
<keyword evidence="2" id="KW-1185">Reference proteome</keyword>
<dbReference type="RefSeq" id="WP_008725920.1">
    <property type="nucleotide sequence ID" value="NZ_JAJFDX010000005.1"/>
</dbReference>
<reference evidence="1 2" key="1">
    <citation type="submission" date="2024-03" db="EMBL/GenBank/DDBJ databases">
        <title>Human intestinal bacterial collection.</title>
        <authorList>
            <person name="Pauvert C."/>
            <person name="Hitch T.C.A."/>
            <person name="Clavel T."/>
        </authorList>
    </citation>
    <scope>NUCLEOTIDE SEQUENCE [LARGE SCALE GENOMIC DNA]</scope>
    <source>
        <strain evidence="1 2">CLA-SR-H021</strain>
    </source>
</reference>
<organism evidence="1 2">
    <name type="scientific">Enterocloster hominis</name>
    <name type="common">ex Hitch et al. 2024</name>
    <dbReference type="NCBI Taxonomy" id="1917870"/>
    <lineage>
        <taxon>Bacteria</taxon>
        <taxon>Bacillati</taxon>
        <taxon>Bacillota</taxon>
        <taxon>Clostridia</taxon>
        <taxon>Lachnospirales</taxon>
        <taxon>Lachnospiraceae</taxon>
        <taxon>Enterocloster</taxon>
    </lineage>
</organism>
<evidence type="ECO:0000313" key="2">
    <source>
        <dbReference type="Proteomes" id="UP001454086"/>
    </source>
</evidence>
<name>A0ABV1D956_9FIRM</name>
<accession>A0ABV1D956</accession>
<proteinExistence type="predicted"/>